<dbReference type="GO" id="GO:0003700">
    <property type="term" value="F:DNA-binding transcription factor activity"/>
    <property type="evidence" value="ECO:0007669"/>
    <property type="project" value="InterPro"/>
</dbReference>
<dbReference type="InterPro" id="IPR047057">
    <property type="entry name" value="MerR_fam"/>
</dbReference>
<dbReference type="Pfam" id="PF13411">
    <property type="entry name" value="MerR_1"/>
    <property type="match status" value="1"/>
</dbReference>
<sequence>MAYTIIEVERATNIPSRKIRFWLDKGLFPFIERDENGVRYFAKSDMEWARWIEWLRQCGMSLKEIREYAQALSGGIKTATKRRALLQKSYTNLQEHIASLQEISQKLKTKIGLYDEMIEKGVDTFNPQSGDYKGCEKQC</sequence>
<keyword evidence="3" id="KW-0238">DNA-binding</keyword>
<evidence type="ECO:0000256" key="3">
    <source>
        <dbReference type="ARBA" id="ARBA00023125"/>
    </source>
</evidence>
<dbReference type="PANTHER" id="PTHR30204:SF69">
    <property type="entry name" value="MERR-FAMILY TRANSCRIPTIONAL REGULATOR"/>
    <property type="match status" value="1"/>
</dbReference>
<feature type="domain" description="HTH merR-type" evidence="5">
    <location>
        <begin position="2"/>
        <end position="71"/>
    </location>
</feature>
<dbReference type="PROSITE" id="PS50937">
    <property type="entry name" value="HTH_MERR_2"/>
    <property type="match status" value="1"/>
</dbReference>
<gene>
    <name evidence="6" type="ORF">BSY74_06635</name>
</gene>
<dbReference type="GO" id="GO:0003677">
    <property type="term" value="F:DNA binding"/>
    <property type="evidence" value="ECO:0007669"/>
    <property type="project" value="UniProtKB-KW"/>
</dbReference>
<dbReference type="InterPro" id="IPR009061">
    <property type="entry name" value="DNA-bd_dom_put_sf"/>
</dbReference>
<dbReference type="SUPFAM" id="SSF46955">
    <property type="entry name" value="Putative DNA-binding domain"/>
    <property type="match status" value="1"/>
</dbReference>
<dbReference type="Gene3D" id="1.10.1660.10">
    <property type="match status" value="1"/>
</dbReference>
<evidence type="ECO:0000256" key="2">
    <source>
        <dbReference type="ARBA" id="ARBA00023015"/>
    </source>
</evidence>
<dbReference type="PANTHER" id="PTHR30204">
    <property type="entry name" value="REDOX-CYCLING DRUG-SENSING TRANSCRIPTIONAL ACTIVATOR SOXR"/>
    <property type="match status" value="1"/>
</dbReference>
<evidence type="ECO:0000313" key="6">
    <source>
        <dbReference type="EMBL" id="EAL3777172.1"/>
    </source>
</evidence>
<keyword evidence="2" id="KW-0805">Transcription regulation</keyword>
<name>A0A5L4ZEU8_CAMUP</name>
<protein>
    <submittedName>
        <fullName evidence="6">MerR family transcriptional regulator</fullName>
    </submittedName>
</protein>
<accession>A0A5L4ZEU8</accession>
<organism evidence="6">
    <name type="scientific">Campylobacter upsaliensis</name>
    <dbReference type="NCBI Taxonomy" id="28080"/>
    <lineage>
        <taxon>Bacteria</taxon>
        <taxon>Pseudomonadati</taxon>
        <taxon>Campylobacterota</taxon>
        <taxon>Epsilonproteobacteria</taxon>
        <taxon>Campylobacterales</taxon>
        <taxon>Campylobacteraceae</taxon>
        <taxon>Campylobacter</taxon>
    </lineage>
</organism>
<dbReference type="RefSeq" id="WP_214149209.1">
    <property type="nucleotide sequence ID" value="NZ_CBCXLM010000026.1"/>
</dbReference>
<evidence type="ECO:0000259" key="5">
    <source>
        <dbReference type="PROSITE" id="PS50937"/>
    </source>
</evidence>
<evidence type="ECO:0000256" key="4">
    <source>
        <dbReference type="ARBA" id="ARBA00023163"/>
    </source>
</evidence>
<comment type="caution">
    <text evidence="6">The sequence shown here is derived from an EMBL/GenBank/DDBJ whole genome shotgun (WGS) entry which is preliminary data.</text>
</comment>
<dbReference type="SMART" id="SM00422">
    <property type="entry name" value="HTH_MERR"/>
    <property type="match status" value="1"/>
</dbReference>
<evidence type="ECO:0000256" key="1">
    <source>
        <dbReference type="ARBA" id="ARBA00022491"/>
    </source>
</evidence>
<dbReference type="InterPro" id="IPR000551">
    <property type="entry name" value="MerR-type_HTH_dom"/>
</dbReference>
<dbReference type="CDD" id="cd01109">
    <property type="entry name" value="HTH_YyaN"/>
    <property type="match status" value="1"/>
</dbReference>
<dbReference type="AlphaFoldDB" id="A0A5L4ZEU8"/>
<proteinExistence type="predicted"/>
<reference evidence="6" key="1">
    <citation type="submission" date="2018-05" db="EMBL/GenBank/DDBJ databases">
        <authorList>
            <consortium name="PulseNet: The National Subtyping Network for Foodborne Disease Surveillance"/>
            <person name="Tarr C.L."/>
            <person name="Trees E."/>
            <person name="Katz L.S."/>
            <person name="Carleton-Romer H.A."/>
            <person name="Stroika S."/>
            <person name="Kucerova Z."/>
            <person name="Roache K.F."/>
            <person name="Sabol A.L."/>
            <person name="Besser J."/>
            <person name="Gerner-Smidt P."/>
        </authorList>
    </citation>
    <scope>NUCLEOTIDE SEQUENCE</scope>
    <source>
        <strain evidence="6">PNUSAC001154</strain>
    </source>
</reference>
<keyword evidence="1" id="KW-0678">Repressor</keyword>
<dbReference type="EMBL" id="AACNSW010000024">
    <property type="protein sequence ID" value="EAL3777172.1"/>
    <property type="molecule type" value="Genomic_DNA"/>
</dbReference>
<keyword evidence="4" id="KW-0804">Transcription</keyword>